<reference evidence="1 2" key="1">
    <citation type="submission" date="2018-12" db="EMBL/GenBank/DDBJ databases">
        <title>Legionella sp,whole genome shotgun sequence.</title>
        <authorList>
            <person name="Wu H."/>
        </authorList>
    </citation>
    <scope>NUCLEOTIDE SEQUENCE [LARGE SCALE GENOMIC DNA]</scope>
    <source>
        <strain evidence="2">km714</strain>
    </source>
</reference>
<proteinExistence type="predicted"/>
<evidence type="ECO:0000313" key="1">
    <source>
        <dbReference type="EMBL" id="RUQ89050.1"/>
    </source>
</evidence>
<dbReference type="AlphaFoldDB" id="A0A3S0VNK3"/>
<dbReference type="EMBL" id="RZGR01000009">
    <property type="protein sequence ID" value="RUQ89050.1"/>
    <property type="molecule type" value="Genomic_DNA"/>
</dbReference>
<sequence>MHYSDCYKLLKTLRNRELAAQLKIALENLEKEANSPTFVQFLQDNTQSMQSIFALRQEYDVLQLKKVEKGIINLINTLEEQQQDDPTLTQILNILKDIQTTAYRQSLACSFQHSHFSASAEKYATHFIPFSQGNDPFKGSDFMGYCWGHSHRYGKLASQGLLNQLSVASDETLYDTFKTNWTFADILFRRVGWYFWVAKEMQLRQAIWNALKGLDDKHTLNFNFLINSVGFHSTALRMVGNGIEYYDNNYGLVKFINRENAVNFLASHLLQEARKNAGEISFITVYRLPYTNQADHDIFAAVPQSALTETASAPAEAVSQPTALTQAINALERYAPQLEKSNVKGKIKANEIQYLVQELKGLSAQEIAPRIHEILENKEHSLIINRGTGFYFFQSGFKSRSTTETLLQAIYQAASGNIPALQNKII</sequence>
<name>A0A3S0VNK3_9GAMM</name>
<gene>
    <name evidence="1" type="ORF">EKM59_04435</name>
</gene>
<accession>A0A3S0VNK3</accession>
<evidence type="ECO:0000313" key="2">
    <source>
        <dbReference type="Proteomes" id="UP000288012"/>
    </source>
</evidence>
<dbReference type="RefSeq" id="WP_127111175.1">
    <property type="nucleotide sequence ID" value="NZ_RZGR01000009.1"/>
</dbReference>
<protein>
    <submittedName>
        <fullName evidence="1">Uncharacterized protein</fullName>
    </submittedName>
</protein>
<dbReference type="Proteomes" id="UP000288012">
    <property type="component" value="Unassembled WGS sequence"/>
</dbReference>
<organism evidence="1 2">
    <name type="scientific">Legionella septentrionalis</name>
    <dbReference type="NCBI Taxonomy" id="2498109"/>
    <lineage>
        <taxon>Bacteria</taxon>
        <taxon>Pseudomonadati</taxon>
        <taxon>Pseudomonadota</taxon>
        <taxon>Gammaproteobacteria</taxon>
        <taxon>Legionellales</taxon>
        <taxon>Legionellaceae</taxon>
        <taxon>Legionella</taxon>
    </lineage>
</organism>
<comment type="caution">
    <text evidence="1">The sequence shown here is derived from an EMBL/GenBank/DDBJ whole genome shotgun (WGS) entry which is preliminary data.</text>
</comment>
<keyword evidence="2" id="KW-1185">Reference proteome</keyword>